<dbReference type="GO" id="GO:0016020">
    <property type="term" value="C:membrane"/>
    <property type="evidence" value="ECO:0007669"/>
    <property type="project" value="UniProtKB-SubCell"/>
</dbReference>
<feature type="transmembrane region" description="Helical" evidence="6">
    <location>
        <begin position="38"/>
        <end position="55"/>
    </location>
</feature>
<dbReference type="Proteomes" id="UP000307217">
    <property type="component" value="Unassembled WGS sequence"/>
</dbReference>
<dbReference type="Gene3D" id="1.20.1720.10">
    <property type="entry name" value="Multidrug resistance protein D"/>
    <property type="match status" value="1"/>
</dbReference>
<dbReference type="PROSITE" id="PS50850">
    <property type="entry name" value="MFS"/>
    <property type="match status" value="1"/>
</dbReference>
<keyword evidence="4 6" id="KW-1133">Transmembrane helix</keyword>
<keyword evidence="3 6" id="KW-0812">Transmembrane</keyword>
<evidence type="ECO:0000256" key="2">
    <source>
        <dbReference type="ARBA" id="ARBA00022448"/>
    </source>
</evidence>
<feature type="transmembrane region" description="Helical" evidence="6">
    <location>
        <begin position="241"/>
        <end position="262"/>
    </location>
</feature>
<evidence type="ECO:0000256" key="4">
    <source>
        <dbReference type="ARBA" id="ARBA00022989"/>
    </source>
</evidence>
<reference evidence="8 9" key="1">
    <citation type="submission" date="2018-01" db="EMBL/GenBank/DDBJ databases">
        <authorList>
            <person name="Paulsen S."/>
            <person name="Gram L.K."/>
        </authorList>
    </citation>
    <scope>NUCLEOTIDE SEQUENCE [LARGE SCALE GENOMIC DNA]</scope>
    <source>
        <strain evidence="8 9">S3790</strain>
    </source>
</reference>
<dbReference type="InterPro" id="IPR036259">
    <property type="entry name" value="MFS_trans_sf"/>
</dbReference>
<keyword evidence="2" id="KW-0813">Transport</keyword>
<accession>A0A5S3V9I9</accession>
<evidence type="ECO:0000256" key="1">
    <source>
        <dbReference type="ARBA" id="ARBA00004141"/>
    </source>
</evidence>
<dbReference type="GO" id="GO:0022857">
    <property type="term" value="F:transmembrane transporter activity"/>
    <property type="evidence" value="ECO:0007669"/>
    <property type="project" value="InterPro"/>
</dbReference>
<feature type="transmembrane region" description="Helical" evidence="6">
    <location>
        <begin position="269"/>
        <end position="291"/>
    </location>
</feature>
<dbReference type="RefSeq" id="WP_138591586.1">
    <property type="nucleotide sequence ID" value="NZ_PNBX01000033.1"/>
</dbReference>
<comment type="subcellular location">
    <subcellularLocation>
        <location evidence="1">Membrane</location>
        <topology evidence="1">Multi-pass membrane protein</topology>
    </subcellularLocation>
</comment>
<comment type="caution">
    <text evidence="8">The sequence shown here is derived from an EMBL/GenBank/DDBJ whole genome shotgun (WGS) entry which is preliminary data.</text>
</comment>
<feature type="transmembrane region" description="Helical" evidence="6">
    <location>
        <begin position="297"/>
        <end position="317"/>
    </location>
</feature>
<proteinExistence type="predicted"/>
<evidence type="ECO:0000313" key="8">
    <source>
        <dbReference type="EMBL" id="TMO68555.1"/>
    </source>
</evidence>
<gene>
    <name evidence="8" type="ORF">CWC19_09075</name>
</gene>
<evidence type="ECO:0000256" key="5">
    <source>
        <dbReference type="ARBA" id="ARBA00023136"/>
    </source>
</evidence>
<evidence type="ECO:0000313" key="9">
    <source>
        <dbReference type="Proteomes" id="UP000307217"/>
    </source>
</evidence>
<feature type="transmembrane region" description="Helical" evidence="6">
    <location>
        <begin position="97"/>
        <end position="117"/>
    </location>
</feature>
<dbReference type="EMBL" id="PNBX01000033">
    <property type="protein sequence ID" value="TMO68555.1"/>
    <property type="molecule type" value="Genomic_DNA"/>
</dbReference>
<feature type="domain" description="Major facilitator superfamily (MFS) profile" evidence="7">
    <location>
        <begin position="1"/>
        <end position="381"/>
    </location>
</feature>
<feature type="transmembrane region" description="Helical" evidence="6">
    <location>
        <begin position="329"/>
        <end position="353"/>
    </location>
</feature>
<organism evidence="8 9">
    <name type="scientific">Pseudoalteromonas aurantia</name>
    <dbReference type="NCBI Taxonomy" id="43654"/>
    <lineage>
        <taxon>Bacteria</taxon>
        <taxon>Pseudomonadati</taxon>
        <taxon>Pseudomonadota</taxon>
        <taxon>Gammaproteobacteria</taxon>
        <taxon>Alteromonadales</taxon>
        <taxon>Pseudoalteromonadaceae</taxon>
        <taxon>Pseudoalteromonas</taxon>
    </lineage>
</organism>
<evidence type="ECO:0000256" key="3">
    <source>
        <dbReference type="ARBA" id="ARBA00022692"/>
    </source>
</evidence>
<dbReference type="AlphaFoldDB" id="A0A5S3V9I9"/>
<dbReference type="Pfam" id="PF07690">
    <property type="entry name" value="MFS_1"/>
    <property type="match status" value="1"/>
</dbReference>
<dbReference type="OrthoDB" id="9814303at2"/>
<feature type="transmembrane region" description="Helical" evidence="6">
    <location>
        <begin position="129"/>
        <end position="150"/>
    </location>
</feature>
<feature type="transmembrane region" description="Helical" evidence="6">
    <location>
        <begin position="67"/>
        <end position="91"/>
    </location>
</feature>
<feature type="transmembrane region" description="Helical" evidence="6">
    <location>
        <begin position="203"/>
        <end position="221"/>
    </location>
</feature>
<dbReference type="PANTHER" id="PTHR42718">
    <property type="entry name" value="MAJOR FACILITATOR SUPERFAMILY MULTIDRUG TRANSPORTER MFSC"/>
    <property type="match status" value="1"/>
</dbReference>
<keyword evidence="5 6" id="KW-0472">Membrane</keyword>
<feature type="transmembrane region" description="Helical" evidence="6">
    <location>
        <begin position="156"/>
        <end position="182"/>
    </location>
</feature>
<protein>
    <submittedName>
        <fullName evidence="8">MFS transporter</fullName>
    </submittedName>
</protein>
<sequence length="400" mass="43649">MLGLAILLLSCSQLASQIFLPALPQIADSLALSTVQSQAMVTGYFICLGASQLVVGPLRDKFGDRPIFFAGQSTFIFGTLLCAVATTAELFTVGRVLQGIGAAAPLLISRTLLIATLSGPQLKMAMAQLALVSSGVAILAPLIGGTLAYVANWQFIAWLLAGYFSVTAVVGWWILPTGAYVPAMNSIRPKYLLRQYGQLLKEGQFLAIAAFKWLPTFLYLTTQLYFPFLLQQYFQLTEQQFGMVMMLPMSGLLIGAFISKCLHKTMNELALFAFFWPLLIVSAMCYSLLPFSLFNALLGYGFIMVVFGGYFAAYMQLLGVHYAAQAGSANALVGAVELLGFTLLAVGCNAYFIHSLNDLAWVTMLAAALLLFAWLKLLPQRIFFNDVFQHIARKVVGNRE</sequence>
<evidence type="ECO:0000259" key="7">
    <source>
        <dbReference type="PROSITE" id="PS50850"/>
    </source>
</evidence>
<feature type="transmembrane region" description="Helical" evidence="6">
    <location>
        <begin position="359"/>
        <end position="378"/>
    </location>
</feature>
<dbReference type="PANTHER" id="PTHR42718:SF9">
    <property type="entry name" value="MAJOR FACILITATOR SUPERFAMILY MULTIDRUG TRANSPORTER MFSC"/>
    <property type="match status" value="1"/>
</dbReference>
<reference evidence="9" key="2">
    <citation type="submission" date="2019-06" db="EMBL/GenBank/DDBJ databases">
        <title>Co-occurence of chitin degradation, pigmentation and bioactivity in marine Pseudoalteromonas.</title>
        <authorList>
            <person name="Sonnenschein E.C."/>
            <person name="Bech P.K."/>
        </authorList>
    </citation>
    <scope>NUCLEOTIDE SEQUENCE [LARGE SCALE GENOMIC DNA]</scope>
    <source>
        <strain evidence="9">S3790</strain>
    </source>
</reference>
<dbReference type="InterPro" id="IPR020846">
    <property type="entry name" value="MFS_dom"/>
</dbReference>
<dbReference type="SUPFAM" id="SSF103473">
    <property type="entry name" value="MFS general substrate transporter"/>
    <property type="match status" value="1"/>
</dbReference>
<dbReference type="InterPro" id="IPR011701">
    <property type="entry name" value="MFS"/>
</dbReference>
<evidence type="ECO:0000256" key="6">
    <source>
        <dbReference type="SAM" id="Phobius"/>
    </source>
</evidence>
<name>A0A5S3V9I9_9GAMM</name>